<dbReference type="Pfam" id="PF00353">
    <property type="entry name" value="HemolysinCabind"/>
    <property type="match status" value="6"/>
</dbReference>
<proteinExistence type="predicted"/>
<evidence type="ECO:0000256" key="2">
    <source>
        <dbReference type="ARBA" id="ARBA00022525"/>
    </source>
</evidence>
<dbReference type="InterPro" id="IPR050557">
    <property type="entry name" value="RTX_toxin/Mannuronan_C5-epim"/>
</dbReference>
<feature type="non-terminal residue" evidence="3">
    <location>
        <position position="1"/>
    </location>
</feature>
<keyword evidence="2" id="KW-0964">Secreted</keyword>
<dbReference type="RefSeq" id="WP_271888208.1">
    <property type="nucleotide sequence ID" value="NZ_JAQBIE010000007.1"/>
</dbReference>
<dbReference type="PANTHER" id="PTHR38340">
    <property type="entry name" value="S-LAYER PROTEIN"/>
    <property type="match status" value="1"/>
</dbReference>
<dbReference type="PROSITE" id="PS00330">
    <property type="entry name" value="HEMOLYSIN_CALCIUM"/>
    <property type="match status" value="3"/>
</dbReference>
<dbReference type="InterPro" id="IPR011049">
    <property type="entry name" value="Serralysin-like_metalloprot_C"/>
</dbReference>
<evidence type="ECO:0000313" key="4">
    <source>
        <dbReference type="Proteomes" id="UP001165641"/>
    </source>
</evidence>
<keyword evidence="4" id="KW-1185">Reference proteome</keyword>
<gene>
    <name evidence="3" type="ORF">PAF17_06115</name>
</gene>
<dbReference type="InterPro" id="IPR018511">
    <property type="entry name" value="Hemolysin-typ_Ca-bd_CS"/>
</dbReference>
<dbReference type="Gene3D" id="2.150.10.10">
    <property type="entry name" value="Serralysin-like metalloprotease, C-terminal"/>
    <property type="match status" value="3"/>
</dbReference>
<dbReference type="InterPro" id="IPR001343">
    <property type="entry name" value="Hemolysn_Ca-bd"/>
</dbReference>
<dbReference type="EMBL" id="JAQBIE010000007">
    <property type="protein sequence ID" value="MDB6177079.1"/>
    <property type="molecule type" value="Genomic_DNA"/>
</dbReference>
<reference evidence="3" key="1">
    <citation type="submission" date="2022-12" db="EMBL/GenBank/DDBJ databases">
        <title>Paracoccus onchidii sp. nov., isolated from a marine invertebrate from the South China Sea.</title>
        <authorList>
            <person name="Xu S."/>
            <person name="Liu Z."/>
            <person name="Xu Y."/>
        </authorList>
    </citation>
    <scope>NUCLEOTIDE SEQUENCE</scope>
    <source>
        <strain evidence="3">Z330</strain>
    </source>
</reference>
<sequence>DTIRSSGTGVYDGQSGNDYVYAGLGSAETLRGGSGTDWLNTTSFSGNYNVNMTTGVTNYAGESFTQFENLLSGSGNDTLTGTSGANRIYGGGGNDRIDGLGGNDYINGGAGNDHLTGGGGRDTVYGGSGHDTIRSSGTGVYDGQSGNDYVYAGLGSAETLRGGSGTDWLNTTTFNGDYEIDMETGTTNYSGESFTQFEHLRSGNGDDKLMGTSFGNAIYGGDGEDSIYGRTGNDFLYGQNDDDRVYGQSGNDRAYGNSGDDRVFGGSGHDFVHGGAGDDIVKGNSGNDTLVGGQGADTLTGGGGEDTFRFYSTSESPFGSSGNYDRITDFQGAGINLVSATEDRIDLSSIDADTTAAGNQAFSFSGTTNGGAGTIWMQDVGSETWLRVNTDDDSAPEMTVRISDGSDSANDYWAGDFIL</sequence>
<evidence type="ECO:0000256" key="1">
    <source>
        <dbReference type="ARBA" id="ARBA00004613"/>
    </source>
</evidence>
<evidence type="ECO:0000313" key="3">
    <source>
        <dbReference type="EMBL" id="MDB6177079.1"/>
    </source>
</evidence>
<name>A0ABT4ZCS7_9RHOB</name>
<comment type="subcellular location">
    <subcellularLocation>
        <location evidence="1">Secreted</location>
    </subcellularLocation>
</comment>
<dbReference type="PANTHER" id="PTHR38340:SF1">
    <property type="entry name" value="S-LAYER PROTEIN"/>
    <property type="match status" value="1"/>
</dbReference>
<dbReference type="SUPFAM" id="SSF51120">
    <property type="entry name" value="beta-Roll"/>
    <property type="match status" value="3"/>
</dbReference>
<dbReference type="Proteomes" id="UP001165641">
    <property type="component" value="Unassembled WGS sequence"/>
</dbReference>
<comment type="caution">
    <text evidence="3">The sequence shown here is derived from an EMBL/GenBank/DDBJ whole genome shotgun (WGS) entry which is preliminary data.</text>
</comment>
<accession>A0ABT4ZCS7</accession>
<dbReference type="PRINTS" id="PR00313">
    <property type="entry name" value="CABNDNGRPT"/>
</dbReference>
<organism evidence="3 4">
    <name type="scientific">Paracoccus onchidii</name>
    <dbReference type="NCBI Taxonomy" id="3017813"/>
    <lineage>
        <taxon>Bacteria</taxon>
        <taxon>Pseudomonadati</taxon>
        <taxon>Pseudomonadota</taxon>
        <taxon>Alphaproteobacteria</taxon>
        <taxon>Rhodobacterales</taxon>
        <taxon>Paracoccaceae</taxon>
        <taxon>Paracoccus</taxon>
    </lineage>
</organism>
<protein>
    <submittedName>
        <fullName evidence="3">Calcium-binding protein</fullName>
    </submittedName>
</protein>